<evidence type="ECO:0000313" key="4">
    <source>
        <dbReference type="Proteomes" id="UP000480178"/>
    </source>
</evidence>
<keyword evidence="2" id="KW-0472">Membrane</keyword>
<keyword evidence="2" id="KW-1133">Transmembrane helix</keyword>
<feature type="region of interest" description="Disordered" evidence="1">
    <location>
        <begin position="79"/>
        <end position="115"/>
    </location>
</feature>
<proteinExistence type="predicted"/>
<keyword evidence="4" id="KW-1185">Reference proteome</keyword>
<dbReference type="RefSeq" id="WP_162443204.1">
    <property type="nucleotide sequence ID" value="NZ_CP048222.1"/>
</dbReference>
<dbReference type="Proteomes" id="UP000480178">
    <property type="component" value="Chromosome"/>
</dbReference>
<feature type="transmembrane region" description="Helical" evidence="2">
    <location>
        <begin position="57"/>
        <end position="76"/>
    </location>
</feature>
<name>A0A6C0GGJ9_9BACT</name>
<feature type="compositionally biased region" description="Polar residues" evidence="1">
    <location>
        <begin position="104"/>
        <end position="115"/>
    </location>
</feature>
<evidence type="ECO:0000256" key="2">
    <source>
        <dbReference type="SAM" id="Phobius"/>
    </source>
</evidence>
<organism evidence="3 4">
    <name type="scientific">Rhodocytophaga rosea</name>
    <dbReference type="NCBI Taxonomy" id="2704465"/>
    <lineage>
        <taxon>Bacteria</taxon>
        <taxon>Pseudomonadati</taxon>
        <taxon>Bacteroidota</taxon>
        <taxon>Cytophagia</taxon>
        <taxon>Cytophagales</taxon>
        <taxon>Rhodocytophagaceae</taxon>
        <taxon>Rhodocytophaga</taxon>
    </lineage>
</organism>
<sequence>MNDFQNGGLNINPQDISKTFENALHLYRGNHEKLPELLRDAGTLLLKFSKKLSTPQLILAVGIVACGVALVAVNIAKQQEEEENQHSQSGGQTIDISSPGKPTGNRTSPGRSNAE</sequence>
<reference evidence="3 4" key="1">
    <citation type="submission" date="2020-01" db="EMBL/GenBank/DDBJ databases">
        <authorList>
            <person name="Kim M.K."/>
        </authorList>
    </citation>
    <scope>NUCLEOTIDE SEQUENCE [LARGE SCALE GENOMIC DNA]</scope>
    <source>
        <strain evidence="3 4">172606-1</strain>
    </source>
</reference>
<dbReference type="KEGG" id="rhoz:GXP67_11155"/>
<evidence type="ECO:0000313" key="3">
    <source>
        <dbReference type="EMBL" id="QHT67161.1"/>
    </source>
</evidence>
<keyword evidence="2" id="KW-0812">Transmembrane</keyword>
<protein>
    <submittedName>
        <fullName evidence="3">Uncharacterized protein</fullName>
    </submittedName>
</protein>
<dbReference type="AlphaFoldDB" id="A0A6C0GGJ9"/>
<accession>A0A6C0GGJ9</accession>
<evidence type="ECO:0000256" key="1">
    <source>
        <dbReference type="SAM" id="MobiDB-lite"/>
    </source>
</evidence>
<dbReference type="EMBL" id="CP048222">
    <property type="protein sequence ID" value="QHT67161.1"/>
    <property type="molecule type" value="Genomic_DNA"/>
</dbReference>
<gene>
    <name evidence="3" type="ORF">GXP67_11155</name>
</gene>